<feature type="domain" description="ABC3 transporter permease C-terminal" evidence="7">
    <location>
        <begin position="311"/>
        <end position="427"/>
    </location>
</feature>
<dbReference type="InterPro" id="IPR050250">
    <property type="entry name" value="Macrolide_Exporter_MacB"/>
</dbReference>
<keyword evidence="2" id="KW-1003">Cell membrane</keyword>
<feature type="transmembrane region" description="Helical" evidence="6">
    <location>
        <begin position="358"/>
        <end position="379"/>
    </location>
</feature>
<dbReference type="PANTHER" id="PTHR30572:SF18">
    <property type="entry name" value="ABC-TYPE MACROLIDE FAMILY EXPORT SYSTEM PERMEASE COMPONENT 2"/>
    <property type="match status" value="1"/>
</dbReference>
<dbReference type="GO" id="GO:0005886">
    <property type="term" value="C:plasma membrane"/>
    <property type="evidence" value="ECO:0007669"/>
    <property type="project" value="UniProtKB-SubCell"/>
</dbReference>
<evidence type="ECO:0000256" key="1">
    <source>
        <dbReference type="ARBA" id="ARBA00004651"/>
    </source>
</evidence>
<name>A0A839UNB6_9GAMM</name>
<accession>A0A839UNB6</accession>
<feature type="domain" description="MacB-like periplasmic core" evidence="8">
    <location>
        <begin position="20"/>
        <end position="218"/>
    </location>
</feature>
<evidence type="ECO:0000256" key="5">
    <source>
        <dbReference type="ARBA" id="ARBA00023136"/>
    </source>
</evidence>
<evidence type="ECO:0000256" key="6">
    <source>
        <dbReference type="SAM" id="Phobius"/>
    </source>
</evidence>
<evidence type="ECO:0000259" key="7">
    <source>
        <dbReference type="Pfam" id="PF02687"/>
    </source>
</evidence>
<dbReference type="EMBL" id="JACHXZ010000003">
    <property type="protein sequence ID" value="MBB3169223.1"/>
    <property type="molecule type" value="Genomic_DNA"/>
</dbReference>
<organism evidence="9 10">
    <name type="scientific">Simiduia aestuariiviva</name>
    <dbReference type="NCBI Taxonomy" id="1510459"/>
    <lineage>
        <taxon>Bacteria</taxon>
        <taxon>Pseudomonadati</taxon>
        <taxon>Pseudomonadota</taxon>
        <taxon>Gammaproteobacteria</taxon>
        <taxon>Cellvibrionales</taxon>
        <taxon>Cellvibrionaceae</taxon>
        <taxon>Simiduia</taxon>
    </lineage>
</organism>
<proteinExistence type="predicted"/>
<feature type="transmembrane region" description="Helical" evidence="6">
    <location>
        <begin position="21"/>
        <end position="41"/>
    </location>
</feature>
<dbReference type="GO" id="GO:0022857">
    <property type="term" value="F:transmembrane transporter activity"/>
    <property type="evidence" value="ECO:0007669"/>
    <property type="project" value="TreeGrafter"/>
</dbReference>
<dbReference type="AlphaFoldDB" id="A0A839UNB6"/>
<evidence type="ECO:0000259" key="8">
    <source>
        <dbReference type="Pfam" id="PF12704"/>
    </source>
</evidence>
<dbReference type="Proteomes" id="UP000559987">
    <property type="component" value="Unassembled WGS sequence"/>
</dbReference>
<dbReference type="Pfam" id="PF02687">
    <property type="entry name" value="FtsX"/>
    <property type="match status" value="1"/>
</dbReference>
<evidence type="ECO:0000256" key="2">
    <source>
        <dbReference type="ARBA" id="ARBA00022475"/>
    </source>
</evidence>
<gene>
    <name evidence="9" type="ORF">FHS30_002431</name>
</gene>
<keyword evidence="3 6" id="KW-0812">Transmembrane</keyword>
<dbReference type="PANTHER" id="PTHR30572">
    <property type="entry name" value="MEMBRANE COMPONENT OF TRANSPORTER-RELATED"/>
    <property type="match status" value="1"/>
</dbReference>
<dbReference type="Pfam" id="PF12704">
    <property type="entry name" value="MacB_PCD"/>
    <property type="match status" value="1"/>
</dbReference>
<feature type="transmembrane region" description="Helical" evidence="6">
    <location>
        <begin position="308"/>
        <end position="329"/>
    </location>
</feature>
<sequence>MFFYYLDMGWRSIRKTPVLSALMVLAISIGIGITITSLNIYQVMAFNPAAERSDQLHAVQLWSQGPDTWDDYSTIITYQDAMHLRTGAIPRAQAAMFRTGQAIQSDNPDVLPELRSVRVTDSGFFSLFSVPFLHGGAWTEVVDQQPAYEIVIGKAVSQKYFGKVNSVGEVLYLNRKPYQVVGVIDDWNPSPKYYDPTNGSFNDAESLFVPFSLAPVEEFAVWGNTNGWQFEPMVTYGDRLVSEKSWVLFWADLADEQAREDYRAWIQSYIEQQQEMGRFTDTAKADVQLADVAKWLEVNKVLRKDNKILVALSALFLCVCLVNILGLLLTKFLKRAPEVGVRRAIGASRRQIFAQHMVEVTLIGLLGGALGLLWAWGLLHVLTERFHMDDALTRLDATLWFITPSIAMGAALLAGLYPAWVICRTQPSVYLKSQ</sequence>
<evidence type="ECO:0000256" key="3">
    <source>
        <dbReference type="ARBA" id="ARBA00022692"/>
    </source>
</evidence>
<keyword evidence="5 6" id="KW-0472">Membrane</keyword>
<comment type="subcellular location">
    <subcellularLocation>
        <location evidence="1">Cell membrane</location>
        <topology evidence="1">Multi-pass membrane protein</topology>
    </subcellularLocation>
</comment>
<evidence type="ECO:0000256" key="4">
    <source>
        <dbReference type="ARBA" id="ARBA00022989"/>
    </source>
</evidence>
<keyword evidence="4 6" id="KW-1133">Transmembrane helix</keyword>
<dbReference type="RefSeq" id="WP_183910704.1">
    <property type="nucleotide sequence ID" value="NZ_JACHXZ010000003.1"/>
</dbReference>
<dbReference type="InterPro" id="IPR003838">
    <property type="entry name" value="ABC3_permease_C"/>
</dbReference>
<evidence type="ECO:0000313" key="10">
    <source>
        <dbReference type="Proteomes" id="UP000559987"/>
    </source>
</evidence>
<protein>
    <submittedName>
        <fullName evidence="9">Putative ABC transport system permease protein</fullName>
    </submittedName>
</protein>
<feature type="transmembrane region" description="Helical" evidence="6">
    <location>
        <begin position="399"/>
        <end position="423"/>
    </location>
</feature>
<comment type="caution">
    <text evidence="9">The sequence shown here is derived from an EMBL/GenBank/DDBJ whole genome shotgun (WGS) entry which is preliminary data.</text>
</comment>
<reference evidence="9 10" key="1">
    <citation type="submission" date="2020-08" db="EMBL/GenBank/DDBJ databases">
        <title>Genomic Encyclopedia of Type Strains, Phase III (KMG-III): the genomes of soil and plant-associated and newly described type strains.</title>
        <authorList>
            <person name="Whitman W."/>
        </authorList>
    </citation>
    <scope>NUCLEOTIDE SEQUENCE [LARGE SCALE GENOMIC DNA]</scope>
    <source>
        <strain evidence="9 10">CECT 8571</strain>
    </source>
</reference>
<evidence type="ECO:0000313" key="9">
    <source>
        <dbReference type="EMBL" id="MBB3169223.1"/>
    </source>
</evidence>
<dbReference type="InterPro" id="IPR025857">
    <property type="entry name" value="MacB_PCD"/>
</dbReference>
<keyword evidence="10" id="KW-1185">Reference proteome</keyword>